<organism evidence="1">
    <name type="scientific">Campylobacter jejuni</name>
    <dbReference type="NCBI Taxonomy" id="197"/>
    <lineage>
        <taxon>Bacteria</taxon>
        <taxon>Pseudomonadati</taxon>
        <taxon>Campylobacterota</taxon>
        <taxon>Epsilonproteobacteria</taxon>
        <taxon>Campylobacterales</taxon>
        <taxon>Campylobacteraceae</taxon>
        <taxon>Campylobacter</taxon>
    </lineage>
</organism>
<sequence>MQINEKILNLKKNMFYKEYCFRVHKDITISLSRKNQNYKIIASHSWTDNGKKNPFKFYSSLIFFNNADNFIETCATPSYNAFAAIYDDFVIGDNSKIYLGNNRNI</sequence>
<evidence type="ECO:0000313" key="1">
    <source>
        <dbReference type="EMBL" id="ECR2033105.1"/>
    </source>
</evidence>
<dbReference type="EMBL" id="AAKEWK010000078">
    <property type="protein sequence ID" value="ECR2033105.1"/>
    <property type="molecule type" value="Genomic_DNA"/>
</dbReference>
<proteinExistence type="predicted"/>
<feature type="non-terminal residue" evidence="1">
    <location>
        <position position="105"/>
    </location>
</feature>
<reference evidence="1" key="1">
    <citation type="submission" date="2019-09" db="EMBL/GenBank/DDBJ databases">
        <authorList>
            <person name="Ashton P.M."/>
            <person name="Dallman T."/>
            <person name="Nair S."/>
            <person name="De Pinna E."/>
            <person name="Peters T."/>
            <person name="Grant K."/>
        </authorList>
    </citation>
    <scope>NUCLEOTIDE SEQUENCE</scope>
    <source>
        <strain evidence="1">227149</strain>
    </source>
</reference>
<name>A0A6C7T441_CAMJU</name>
<protein>
    <submittedName>
        <fullName evidence="1">Uncharacterized protein</fullName>
    </submittedName>
</protein>
<gene>
    <name evidence="1" type="ORF">F0M93_09395</name>
</gene>
<dbReference type="AlphaFoldDB" id="A0A6C7T441"/>
<comment type="caution">
    <text evidence="1">The sequence shown here is derived from an EMBL/GenBank/DDBJ whole genome shotgun (WGS) entry which is preliminary data.</text>
</comment>
<accession>A0A6C7T441</accession>